<proteinExistence type="predicted"/>
<dbReference type="EMBL" id="CP019070">
    <property type="protein sequence ID" value="APW66747.1"/>
    <property type="molecule type" value="Genomic_DNA"/>
</dbReference>
<feature type="transmembrane region" description="Helical" evidence="2">
    <location>
        <begin position="617"/>
        <end position="641"/>
    </location>
</feature>
<feature type="transmembrane region" description="Helical" evidence="2">
    <location>
        <begin position="152"/>
        <end position="169"/>
    </location>
</feature>
<feature type="transmembrane region" description="Helical" evidence="2">
    <location>
        <begin position="476"/>
        <end position="495"/>
    </location>
</feature>
<reference evidence="4 5" key="1">
    <citation type="submission" date="2017-01" db="EMBL/GenBank/DDBJ databases">
        <title>Genome sequencing of Arcobacter sp. LPB0137.</title>
        <authorList>
            <person name="Lee G.-W."/>
            <person name="Yi H."/>
        </authorList>
    </citation>
    <scope>NUCLEOTIDE SEQUENCE [LARGE SCALE GENOMIC DNA]</scope>
    <source>
        <strain evidence="4 5">LPB0137</strain>
    </source>
</reference>
<dbReference type="RefSeq" id="WP_076088845.1">
    <property type="nucleotide sequence ID" value="NZ_CP019070.1"/>
</dbReference>
<dbReference type="PANTHER" id="PTHR43849:SF2">
    <property type="entry name" value="BLL3936 PROTEIN"/>
    <property type="match status" value="1"/>
</dbReference>
<dbReference type="OrthoDB" id="9759894at2"/>
<feature type="transmembrane region" description="Helical" evidence="2">
    <location>
        <begin position="648"/>
        <end position="668"/>
    </location>
</feature>
<protein>
    <submittedName>
        <fullName evidence="4">C4-dicarboxylate ABC transporter</fullName>
    </submittedName>
</protein>
<keyword evidence="2" id="KW-1133">Transmembrane helix</keyword>
<feature type="domain" description="TRAP C4-dicarboxylate transport system permease DctM subunit" evidence="3">
    <location>
        <begin position="139"/>
        <end position="597"/>
    </location>
</feature>
<feature type="transmembrane region" description="Helical" evidence="2">
    <location>
        <begin position="197"/>
        <end position="220"/>
    </location>
</feature>
<keyword evidence="2" id="KW-0812">Transmembrane</keyword>
<dbReference type="STRING" id="1850254.LPB137_13215"/>
<feature type="transmembrane region" description="Helical" evidence="2">
    <location>
        <begin position="67"/>
        <end position="85"/>
    </location>
</feature>
<feature type="coiled-coil region" evidence="1">
    <location>
        <begin position="4"/>
        <end position="32"/>
    </location>
</feature>
<evidence type="ECO:0000256" key="2">
    <source>
        <dbReference type="SAM" id="Phobius"/>
    </source>
</evidence>
<feature type="transmembrane region" description="Helical" evidence="2">
    <location>
        <begin position="390"/>
        <end position="407"/>
    </location>
</feature>
<keyword evidence="1" id="KW-0175">Coiled coil</keyword>
<gene>
    <name evidence="4" type="ORF">LPB137_13215</name>
</gene>
<dbReference type="KEGG" id="alp:LPB137_13215"/>
<dbReference type="NCBIfam" id="TIGR02123">
    <property type="entry name" value="TRAP_fused"/>
    <property type="match status" value="1"/>
</dbReference>
<feature type="transmembrane region" description="Helical" evidence="2">
    <location>
        <begin position="674"/>
        <end position="690"/>
    </location>
</feature>
<keyword evidence="5" id="KW-1185">Reference proteome</keyword>
<keyword evidence="2" id="KW-0472">Membrane</keyword>
<evidence type="ECO:0000313" key="4">
    <source>
        <dbReference type="EMBL" id="APW66747.1"/>
    </source>
</evidence>
<feature type="transmembrane region" description="Helical" evidence="2">
    <location>
        <begin position="502"/>
        <end position="519"/>
    </location>
</feature>
<feature type="transmembrane region" description="Helical" evidence="2">
    <location>
        <begin position="363"/>
        <end position="384"/>
    </location>
</feature>
<dbReference type="Pfam" id="PF06808">
    <property type="entry name" value="DctM"/>
    <property type="match status" value="1"/>
</dbReference>
<evidence type="ECO:0000256" key="1">
    <source>
        <dbReference type="SAM" id="Coils"/>
    </source>
</evidence>
<dbReference type="InterPro" id="IPR010656">
    <property type="entry name" value="DctM"/>
</dbReference>
<evidence type="ECO:0000259" key="3">
    <source>
        <dbReference type="Pfam" id="PF06808"/>
    </source>
</evidence>
<dbReference type="AlphaFoldDB" id="A0A1P8KQD5"/>
<evidence type="ECO:0000313" key="5">
    <source>
        <dbReference type="Proteomes" id="UP000186074"/>
    </source>
</evidence>
<feature type="transmembrane region" description="Helical" evidence="2">
    <location>
        <begin position="446"/>
        <end position="470"/>
    </location>
</feature>
<organism evidence="4 5">
    <name type="scientific">Poseidonibacter parvus</name>
    <dbReference type="NCBI Taxonomy" id="1850254"/>
    <lineage>
        <taxon>Bacteria</taxon>
        <taxon>Pseudomonadati</taxon>
        <taxon>Campylobacterota</taxon>
        <taxon>Epsilonproteobacteria</taxon>
        <taxon>Campylobacterales</taxon>
        <taxon>Arcobacteraceae</taxon>
        <taxon>Poseidonibacter</taxon>
    </lineage>
</organism>
<feature type="transmembrane region" description="Helical" evidence="2">
    <location>
        <begin position="323"/>
        <end position="342"/>
    </location>
</feature>
<dbReference type="Proteomes" id="UP000186074">
    <property type="component" value="Chromosome"/>
</dbReference>
<name>A0A1P8KQD5_9BACT</name>
<feature type="transmembrane region" description="Helical" evidence="2">
    <location>
        <begin position="129"/>
        <end position="145"/>
    </location>
</feature>
<dbReference type="InterPro" id="IPR011853">
    <property type="entry name" value="TRAP_DctM-Dct_fused"/>
</dbReference>
<feature type="transmembrane region" description="Helical" evidence="2">
    <location>
        <begin position="42"/>
        <end position="61"/>
    </location>
</feature>
<sequence length="707" mass="77013">MALYEEKAHKLSELEEEQARESEAVVNELEGQRVFGAQHYEFWLISGISLLWSLFQLYIVVEPINSTITRSIHLSFGILLAFLIYPMFKKTYFLQKIRWFGFTLAAIGVGTASYIAVFYEEISQRPGDYIALDIIVALVGIVILLEAGRRVLGFALSIIAIVFLSYDVLGPYMPELIIHKGASLNKLAGHMFLTTEGIFGVPLGVSAGFVFLFVLFGSLLDKAGAGEYFINLAFAMLGKYRGGPAKASVVASGFTGIISGSSIANTVTTGTFTIPLMKKAGFRPEQAGAVEVASSTNGQLMPPVMGAAAFIIAEFLGMAYTDVIVAAFIPAFVSYFALFYIVHLEALKLGLKGMNDEDIPPKWKTFITGIHYLIPIFFLMYTLMVLRESAASAAFNAIMLLMLLMVVQHPFRAFLAKEKITRDVMLSGFVDILAGMISGAKNMVPIAIATALAGIVVGSITLTGLGQVLLEVIEELSGGNIFIILFLAAFVSLILGMGLPTTANYIVMASLTAPVILILAADNGYFIPAIAAHLFVFYFGILADDTPPVGLAAYAAAGIAKADPIKTGIQGFKYDIRTAILPFMFFFNPELLLISGVDELNPANPQGWIWITNPVEILVIFTTAFIGMVAFSCFTQGYFVVKTNIFERFIFLAVVPFMFLPKIMESYFSLPSHYLSYAIGLAIFGLIYIFQKAKQKAESTSPSEVTL</sequence>
<accession>A0A1P8KQD5</accession>
<dbReference type="PANTHER" id="PTHR43849">
    <property type="entry name" value="BLL3936 PROTEIN"/>
    <property type="match status" value="1"/>
</dbReference>
<feature type="transmembrane region" description="Helical" evidence="2">
    <location>
        <begin position="97"/>
        <end position="117"/>
    </location>
</feature>